<dbReference type="NCBIfam" id="TIGR01141">
    <property type="entry name" value="hisC"/>
    <property type="match status" value="1"/>
</dbReference>
<evidence type="ECO:0000256" key="1">
    <source>
        <dbReference type="ARBA" id="ARBA00001933"/>
    </source>
</evidence>
<evidence type="ECO:0000256" key="9">
    <source>
        <dbReference type="HAMAP-Rule" id="MF_01023"/>
    </source>
</evidence>
<proteinExistence type="inferred from homology"/>
<dbReference type="PANTHER" id="PTHR43643">
    <property type="entry name" value="HISTIDINOL-PHOSPHATE AMINOTRANSFERASE 2"/>
    <property type="match status" value="1"/>
</dbReference>
<dbReference type="InterPro" id="IPR015421">
    <property type="entry name" value="PyrdxlP-dep_Trfase_major"/>
</dbReference>
<dbReference type="GO" id="GO:0004400">
    <property type="term" value="F:histidinol-phosphate transaminase activity"/>
    <property type="evidence" value="ECO:0007669"/>
    <property type="project" value="UniProtKB-UniRule"/>
</dbReference>
<keyword evidence="5 9" id="KW-0032">Aminotransferase</keyword>
<evidence type="ECO:0000256" key="6">
    <source>
        <dbReference type="ARBA" id="ARBA00022679"/>
    </source>
</evidence>
<dbReference type="Gene3D" id="3.90.1150.10">
    <property type="entry name" value="Aspartate Aminotransferase, domain 1"/>
    <property type="match status" value="1"/>
</dbReference>
<evidence type="ECO:0000259" key="10">
    <source>
        <dbReference type="Pfam" id="PF00155"/>
    </source>
</evidence>
<evidence type="ECO:0000256" key="3">
    <source>
        <dbReference type="ARBA" id="ARBA00007970"/>
    </source>
</evidence>
<accession>A0A1M5NA31</accession>
<keyword evidence="9" id="KW-0028">Amino-acid biosynthesis</keyword>
<dbReference type="InterPro" id="IPR015422">
    <property type="entry name" value="PyrdxlP-dep_Trfase_small"/>
</dbReference>
<evidence type="ECO:0000256" key="4">
    <source>
        <dbReference type="ARBA" id="ARBA00011738"/>
    </source>
</evidence>
<evidence type="ECO:0000256" key="5">
    <source>
        <dbReference type="ARBA" id="ARBA00022576"/>
    </source>
</evidence>
<dbReference type="PROSITE" id="PS00599">
    <property type="entry name" value="AA_TRANSFER_CLASS_2"/>
    <property type="match status" value="1"/>
</dbReference>
<dbReference type="RefSeq" id="WP_067654514.1">
    <property type="nucleotide sequence ID" value="NZ_FQXG01000001.1"/>
</dbReference>
<dbReference type="UniPathway" id="UPA00031">
    <property type="reaction ID" value="UER00012"/>
</dbReference>
<dbReference type="AlphaFoldDB" id="A0A1M5NA31"/>
<dbReference type="InterPro" id="IPR015424">
    <property type="entry name" value="PyrdxlP-dep_Trfase"/>
</dbReference>
<name>A0A1M5NA31_9GAMM</name>
<protein>
    <recommendedName>
        <fullName evidence="9">Histidinol-phosphate aminotransferase</fullName>
        <ecNumber evidence="9">2.6.1.9</ecNumber>
    </recommendedName>
    <alternativeName>
        <fullName evidence="9">Imidazole acetol-phosphate transaminase</fullName>
    </alternativeName>
</protein>
<feature type="domain" description="Aminotransferase class I/classII large" evidence="10">
    <location>
        <begin position="36"/>
        <end position="360"/>
    </location>
</feature>
<dbReference type="GO" id="GO:0030170">
    <property type="term" value="F:pyridoxal phosphate binding"/>
    <property type="evidence" value="ECO:0007669"/>
    <property type="project" value="InterPro"/>
</dbReference>
<comment type="subunit">
    <text evidence="4 9">Homodimer.</text>
</comment>
<dbReference type="EC" id="2.6.1.9" evidence="9"/>
<dbReference type="STRING" id="299255.SAMN02745129_0957"/>
<dbReference type="CDD" id="cd00609">
    <property type="entry name" value="AAT_like"/>
    <property type="match status" value="1"/>
</dbReference>
<comment type="cofactor">
    <cofactor evidence="1 9">
        <name>pyridoxal 5'-phosphate</name>
        <dbReference type="ChEBI" id="CHEBI:597326"/>
    </cofactor>
</comment>
<dbReference type="SUPFAM" id="SSF53383">
    <property type="entry name" value="PLP-dependent transferases"/>
    <property type="match status" value="1"/>
</dbReference>
<keyword evidence="9" id="KW-0368">Histidine biosynthesis</keyword>
<comment type="pathway">
    <text evidence="2 9">Amino-acid biosynthesis; L-histidine biosynthesis; L-histidine from 5-phospho-alpha-D-ribose 1-diphosphate: step 7/9.</text>
</comment>
<dbReference type="Gene3D" id="3.40.640.10">
    <property type="entry name" value="Type I PLP-dependent aspartate aminotransferase-like (Major domain)"/>
    <property type="match status" value="1"/>
</dbReference>
<evidence type="ECO:0000256" key="2">
    <source>
        <dbReference type="ARBA" id="ARBA00005011"/>
    </source>
</evidence>
<comment type="similarity">
    <text evidence="3 9">Belongs to the class-II pyridoxal-phosphate-dependent aminotransferase family. Histidinol-phosphate aminotransferase subfamily.</text>
</comment>
<evidence type="ECO:0000256" key="7">
    <source>
        <dbReference type="ARBA" id="ARBA00022898"/>
    </source>
</evidence>
<dbReference type="InterPro" id="IPR050106">
    <property type="entry name" value="HistidinolP_aminotransfase"/>
</dbReference>
<reference evidence="11 12" key="1">
    <citation type="submission" date="2016-11" db="EMBL/GenBank/DDBJ databases">
        <authorList>
            <person name="Jaros S."/>
            <person name="Januszkiewicz K."/>
            <person name="Wedrychowicz H."/>
        </authorList>
    </citation>
    <scope>NUCLEOTIDE SEQUENCE [LARGE SCALE GENOMIC DNA]</scope>
    <source>
        <strain evidence="11 12">DSM 16917</strain>
    </source>
</reference>
<dbReference type="OrthoDB" id="9813612at2"/>
<sequence length="367" mass="40299">MSFDFAQIANPGVNGLHPYQPGKPVEELERELGISNIVKLASNENPLGLSPKARDAVAAQLSELARYPDANGYYLKAALSEQLGVSPASLTLGNGSNEVLEILFRTFVRPGDEVIFDQHAFIVYALLTQSSGATARAIPSQDWGHDLDAMLAAINERTRVVCIANPNNPTGTFLSADALEAFLQQVPENVLVVLDEAYFEYVPQDQRADSMGWLKRFPNLTVSRTFSKAYGLAGLRVGYLASSEAIADLLNRVREPFNCNAPALAAATAALADQDFVRQSVELNQQEMARLEQYFDQRGIRYIPSHGNFITAELKPAATIYQQLLEQGVIVRPIAGYGMPDHLRISVGLAQENDRFMQALDTILEQQ</sequence>
<dbReference type="PANTHER" id="PTHR43643:SF3">
    <property type="entry name" value="HISTIDINOL-PHOSPHATE AMINOTRANSFERASE"/>
    <property type="match status" value="1"/>
</dbReference>
<evidence type="ECO:0000313" key="12">
    <source>
        <dbReference type="Proteomes" id="UP000184268"/>
    </source>
</evidence>
<dbReference type="InterPro" id="IPR001917">
    <property type="entry name" value="Aminotrans_II_pyridoxalP_BS"/>
</dbReference>
<organism evidence="11 12">
    <name type="scientific">Ferrimonas marina</name>
    <dbReference type="NCBI Taxonomy" id="299255"/>
    <lineage>
        <taxon>Bacteria</taxon>
        <taxon>Pseudomonadati</taxon>
        <taxon>Pseudomonadota</taxon>
        <taxon>Gammaproteobacteria</taxon>
        <taxon>Alteromonadales</taxon>
        <taxon>Ferrimonadaceae</taxon>
        <taxon>Ferrimonas</taxon>
    </lineage>
</organism>
<keyword evidence="7 9" id="KW-0663">Pyridoxal phosphate</keyword>
<comment type="catalytic activity">
    <reaction evidence="8 9">
        <text>L-histidinol phosphate + 2-oxoglutarate = 3-(imidazol-4-yl)-2-oxopropyl phosphate + L-glutamate</text>
        <dbReference type="Rhea" id="RHEA:23744"/>
        <dbReference type="ChEBI" id="CHEBI:16810"/>
        <dbReference type="ChEBI" id="CHEBI:29985"/>
        <dbReference type="ChEBI" id="CHEBI:57766"/>
        <dbReference type="ChEBI" id="CHEBI:57980"/>
        <dbReference type="EC" id="2.6.1.9"/>
    </reaction>
</comment>
<dbReference type="InterPro" id="IPR005861">
    <property type="entry name" value="HisP_aminotrans"/>
</dbReference>
<dbReference type="EMBL" id="FQXG01000001">
    <property type="protein sequence ID" value="SHG86446.1"/>
    <property type="molecule type" value="Genomic_DNA"/>
</dbReference>
<keyword evidence="12" id="KW-1185">Reference proteome</keyword>
<dbReference type="Proteomes" id="UP000184268">
    <property type="component" value="Unassembled WGS sequence"/>
</dbReference>
<keyword evidence="6 9" id="KW-0808">Transferase</keyword>
<evidence type="ECO:0000256" key="8">
    <source>
        <dbReference type="ARBA" id="ARBA00047481"/>
    </source>
</evidence>
<feature type="modified residue" description="N6-(pyridoxal phosphate)lysine" evidence="9">
    <location>
        <position position="228"/>
    </location>
</feature>
<dbReference type="HAMAP" id="MF_01023">
    <property type="entry name" value="HisC_aminotrans_2"/>
    <property type="match status" value="1"/>
</dbReference>
<gene>
    <name evidence="9" type="primary">hisC</name>
    <name evidence="11" type="ORF">SAMN02745129_0957</name>
</gene>
<dbReference type="GO" id="GO:0000105">
    <property type="term" value="P:L-histidine biosynthetic process"/>
    <property type="evidence" value="ECO:0007669"/>
    <property type="project" value="UniProtKB-UniRule"/>
</dbReference>
<dbReference type="InterPro" id="IPR004839">
    <property type="entry name" value="Aminotransferase_I/II_large"/>
</dbReference>
<dbReference type="Pfam" id="PF00155">
    <property type="entry name" value="Aminotran_1_2"/>
    <property type="match status" value="1"/>
</dbReference>
<evidence type="ECO:0000313" key="11">
    <source>
        <dbReference type="EMBL" id="SHG86446.1"/>
    </source>
</evidence>